<evidence type="ECO:0000313" key="1">
    <source>
        <dbReference type="EMBL" id="KAJ1675092.1"/>
    </source>
</evidence>
<keyword evidence="2" id="KW-1185">Reference proteome</keyword>
<evidence type="ECO:0000313" key="2">
    <source>
        <dbReference type="Proteomes" id="UP001145114"/>
    </source>
</evidence>
<organism evidence="1 2">
    <name type="scientific">Spiromyces aspiralis</name>
    <dbReference type="NCBI Taxonomy" id="68401"/>
    <lineage>
        <taxon>Eukaryota</taxon>
        <taxon>Fungi</taxon>
        <taxon>Fungi incertae sedis</taxon>
        <taxon>Zoopagomycota</taxon>
        <taxon>Kickxellomycotina</taxon>
        <taxon>Kickxellomycetes</taxon>
        <taxon>Kickxellales</taxon>
        <taxon>Kickxellaceae</taxon>
        <taxon>Spiromyces</taxon>
    </lineage>
</organism>
<proteinExistence type="predicted"/>
<gene>
    <name evidence="1" type="ORF">EV182_001955</name>
</gene>
<dbReference type="EMBL" id="JAMZIH010005495">
    <property type="protein sequence ID" value="KAJ1675092.1"/>
    <property type="molecule type" value="Genomic_DNA"/>
</dbReference>
<reference evidence="1" key="1">
    <citation type="submission" date="2022-06" db="EMBL/GenBank/DDBJ databases">
        <title>Phylogenomic reconstructions and comparative analyses of Kickxellomycotina fungi.</title>
        <authorList>
            <person name="Reynolds N.K."/>
            <person name="Stajich J.E."/>
            <person name="Barry K."/>
            <person name="Grigoriev I.V."/>
            <person name="Crous P."/>
            <person name="Smith M.E."/>
        </authorList>
    </citation>
    <scope>NUCLEOTIDE SEQUENCE</scope>
    <source>
        <strain evidence="1">RSA 2271</strain>
    </source>
</reference>
<accession>A0ACC1HFY1</accession>
<sequence length="386" mass="41054">MAQAMFTQTPQGQQPLHSPYAGKGGLHTPLQPIAASGSPHPSAPLASPLHNPNGTLRKHIPGTKRKITPDGRPMTSLPPEIKRFRNSFLFYVNEQRKRLNNGENDSEEDGSKNREFISNMSKKWREMSDEEKAPYIKMAKEDKERFNREMEEWERKHPGQGPKSKRRKMTINLPGDQAFSSNGPATASVSGGHASSVSSLMADPISAPPTVVRDPTRPPATPMVSTATGKGNRNHHRHREHPGEQQSVAKSLDVAGGDNQGTSAAAAATAELGLTTSELISALSQPPAHDTNGSLYASVPASSAGTIPALSEMMNMSTAELTAMSSSIVPTPVHQVSPIAEAANATSSAAAGQQHLENIATALDQATATAFEQASAIMNSSNVTPQ</sequence>
<comment type="caution">
    <text evidence="1">The sequence shown here is derived from an EMBL/GenBank/DDBJ whole genome shotgun (WGS) entry which is preliminary data.</text>
</comment>
<name>A0ACC1HFY1_9FUNG</name>
<dbReference type="Proteomes" id="UP001145114">
    <property type="component" value="Unassembled WGS sequence"/>
</dbReference>
<protein>
    <submittedName>
        <fullName evidence="1">Uncharacterized protein</fullName>
    </submittedName>
</protein>